<comment type="caution">
    <text evidence="2">The sequence shown here is derived from an EMBL/GenBank/DDBJ whole genome shotgun (WGS) entry which is preliminary data.</text>
</comment>
<dbReference type="PIRSF" id="PIRSF014979">
    <property type="entry name" value="UCP014979"/>
    <property type="match status" value="1"/>
</dbReference>
<dbReference type="EMBL" id="BMQO01000007">
    <property type="protein sequence ID" value="GGS28177.1"/>
    <property type="molecule type" value="Genomic_DNA"/>
</dbReference>
<evidence type="ECO:0008006" key="4">
    <source>
        <dbReference type="Google" id="ProtNLM"/>
    </source>
</evidence>
<dbReference type="RefSeq" id="WP_189101293.1">
    <property type="nucleotide sequence ID" value="NZ_BMQO01000007.1"/>
</dbReference>
<keyword evidence="1" id="KW-0732">Signal</keyword>
<protein>
    <recommendedName>
        <fullName evidence="4">DUF11 domain-containing protein</fullName>
    </recommendedName>
</protein>
<name>A0ABQ2SGN9_9DEIO</name>
<sequence length="165" mass="17852">MNIRIPIILSTLLIGTALAQNASPLSLDLSTALVRSVKVDGKVTEQLSPNPRTVLPGDVISQIVTVRNTSKNALARVPVTLPVPKATVYVAPEKGMNVALTEYSIDGGKTFAVAPLKKKITVTENGKSVIKEVEVKPSEYTTVRWTIREISANQALKFGYRAQVR</sequence>
<evidence type="ECO:0000256" key="1">
    <source>
        <dbReference type="SAM" id="SignalP"/>
    </source>
</evidence>
<organism evidence="2 3">
    <name type="scientific">Deinococcus knuensis</name>
    <dbReference type="NCBI Taxonomy" id="1837380"/>
    <lineage>
        <taxon>Bacteria</taxon>
        <taxon>Thermotogati</taxon>
        <taxon>Deinococcota</taxon>
        <taxon>Deinococci</taxon>
        <taxon>Deinococcales</taxon>
        <taxon>Deinococcaceae</taxon>
        <taxon>Deinococcus</taxon>
    </lineage>
</organism>
<proteinExistence type="predicted"/>
<evidence type="ECO:0000313" key="2">
    <source>
        <dbReference type="EMBL" id="GGS28177.1"/>
    </source>
</evidence>
<dbReference type="InterPro" id="IPR014468">
    <property type="entry name" value="UCP014979"/>
</dbReference>
<gene>
    <name evidence="2" type="ORF">GCM10008961_19820</name>
</gene>
<feature type="chain" id="PRO_5045947145" description="DUF11 domain-containing protein" evidence="1">
    <location>
        <begin position="20"/>
        <end position="165"/>
    </location>
</feature>
<reference evidence="3" key="1">
    <citation type="journal article" date="2019" name="Int. J. Syst. Evol. Microbiol.">
        <title>The Global Catalogue of Microorganisms (GCM) 10K type strain sequencing project: providing services to taxonomists for standard genome sequencing and annotation.</title>
        <authorList>
            <consortium name="The Broad Institute Genomics Platform"/>
            <consortium name="The Broad Institute Genome Sequencing Center for Infectious Disease"/>
            <person name="Wu L."/>
            <person name="Ma J."/>
        </authorList>
    </citation>
    <scope>NUCLEOTIDE SEQUENCE [LARGE SCALE GENOMIC DNA]</scope>
    <source>
        <strain evidence="3">JCM 31406</strain>
    </source>
</reference>
<keyword evidence="3" id="KW-1185">Reference proteome</keyword>
<evidence type="ECO:0000313" key="3">
    <source>
        <dbReference type="Proteomes" id="UP000620633"/>
    </source>
</evidence>
<dbReference type="Proteomes" id="UP000620633">
    <property type="component" value="Unassembled WGS sequence"/>
</dbReference>
<feature type="signal peptide" evidence="1">
    <location>
        <begin position="1"/>
        <end position="19"/>
    </location>
</feature>
<accession>A0ABQ2SGN9</accession>